<gene>
    <name evidence="10" type="ORF">DUNSADRAFT_14010</name>
</gene>
<feature type="region of interest" description="Disordered" evidence="7">
    <location>
        <begin position="389"/>
        <end position="438"/>
    </location>
</feature>
<feature type="compositionally biased region" description="Low complexity" evidence="7">
    <location>
        <begin position="392"/>
        <end position="409"/>
    </location>
</feature>
<evidence type="ECO:0000256" key="2">
    <source>
        <dbReference type="ARBA" id="ARBA00010583"/>
    </source>
</evidence>
<dbReference type="NCBIfam" id="TIGR03592">
    <property type="entry name" value="yidC_oxa1_cterm"/>
    <property type="match status" value="1"/>
</dbReference>
<evidence type="ECO:0000256" key="3">
    <source>
        <dbReference type="ARBA" id="ARBA00022692"/>
    </source>
</evidence>
<evidence type="ECO:0000313" key="10">
    <source>
        <dbReference type="EMBL" id="KAF5841180.1"/>
    </source>
</evidence>
<dbReference type="InterPro" id="IPR001708">
    <property type="entry name" value="YidC/ALB3/OXA1/COX18"/>
</dbReference>
<dbReference type="PANTHER" id="PTHR12428:SF14">
    <property type="entry name" value="ALBINO3-LIKE PROTEIN 1, CHLOROPLASTIC"/>
    <property type="match status" value="1"/>
</dbReference>
<dbReference type="Pfam" id="PF02096">
    <property type="entry name" value="60KD_IMP"/>
    <property type="match status" value="1"/>
</dbReference>
<reference evidence="10" key="1">
    <citation type="submission" date="2017-08" db="EMBL/GenBank/DDBJ databases">
        <authorList>
            <person name="Polle J.E."/>
            <person name="Barry K."/>
            <person name="Cushman J."/>
            <person name="Schmutz J."/>
            <person name="Tran D."/>
            <person name="Hathwaick L.T."/>
            <person name="Yim W.C."/>
            <person name="Jenkins J."/>
            <person name="Mckie-Krisberg Z.M."/>
            <person name="Prochnik S."/>
            <person name="Lindquist E."/>
            <person name="Dockter R.B."/>
            <person name="Adam C."/>
            <person name="Molina H."/>
            <person name="Bunkerborg J."/>
            <person name="Jin E."/>
            <person name="Buchheim M."/>
            <person name="Magnuson J."/>
        </authorList>
    </citation>
    <scope>NUCLEOTIDE SEQUENCE</scope>
    <source>
        <strain evidence="10">CCAP 19/18</strain>
    </source>
</reference>
<keyword evidence="11" id="KW-1185">Reference proteome</keyword>
<evidence type="ECO:0000313" key="11">
    <source>
        <dbReference type="Proteomes" id="UP000815325"/>
    </source>
</evidence>
<dbReference type="InterPro" id="IPR047196">
    <property type="entry name" value="YidC_ALB_C"/>
</dbReference>
<dbReference type="PANTHER" id="PTHR12428">
    <property type="entry name" value="OXA1"/>
    <property type="match status" value="1"/>
</dbReference>
<evidence type="ECO:0000256" key="8">
    <source>
        <dbReference type="SAM" id="Phobius"/>
    </source>
</evidence>
<evidence type="ECO:0000256" key="6">
    <source>
        <dbReference type="RuleBase" id="RU003945"/>
    </source>
</evidence>
<dbReference type="Proteomes" id="UP000815325">
    <property type="component" value="Unassembled WGS sequence"/>
</dbReference>
<comment type="subcellular location">
    <subcellularLocation>
        <location evidence="1 6">Membrane</location>
        <topology evidence="1 6">Multi-pass membrane protein</topology>
    </subcellularLocation>
</comment>
<keyword evidence="3 6" id="KW-0812">Transmembrane</keyword>
<feature type="transmembrane region" description="Helical" evidence="8">
    <location>
        <begin position="298"/>
        <end position="319"/>
    </location>
</feature>
<feature type="domain" description="Membrane insertase YidC/Oxa/ALB C-terminal" evidence="9">
    <location>
        <begin position="124"/>
        <end position="334"/>
    </location>
</feature>
<evidence type="ECO:0000256" key="4">
    <source>
        <dbReference type="ARBA" id="ARBA00022989"/>
    </source>
</evidence>
<sequence>MNLSQQWNGQTACSASGKGKCPHQHPCGLPFRTHSNFFPSPLRSGKGKKVARAACTSLSALPPVHLYNLAEAAASTSDTASSSGAAEVLNKSGGGWLAPLTSSLEELLRILQTGLDTLHVPYSYGYSIILLTLIVKTATYPLTKQQVESALAVQSLKPRIDLIKARYGEDQDKISKETSVLYEQAGVNPLAGCLPTLATIPIFIGLYSSLTNVASQGLLDTELDPPSAAKVSLRLLEKIAAALLGLPNNALRVAQSSSSSALLLFCSFVPQYVSTAVVSPPVDPNDKNAATAKALTSFLPLMVGWFALNVPSGLTLYYLSNTLVTMAQQVYLRKLGGASIKVNDLGPVTRPGSGRRAGVPATDFQPWKSQVAAAVAAREAAELAALDDDEQASATLQQEQQQQQQQQQQALAAPNNVASLEPANRFVKRKRMDRMARA</sequence>
<dbReference type="CDD" id="cd20070">
    <property type="entry name" value="5TM_YidC_Alb3"/>
    <property type="match status" value="1"/>
</dbReference>
<name>A0ABQ7H2W0_DUNSA</name>
<dbReference type="EMBL" id="MU069492">
    <property type="protein sequence ID" value="KAF5841180.1"/>
    <property type="molecule type" value="Genomic_DNA"/>
</dbReference>
<comment type="caution">
    <text evidence="10">The sequence shown here is derived from an EMBL/GenBank/DDBJ whole genome shotgun (WGS) entry which is preliminary data.</text>
</comment>
<evidence type="ECO:0000259" key="9">
    <source>
        <dbReference type="Pfam" id="PF02096"/>
    </source>
</evidence>
<dbReference type="InterPro" id="IPR028055">
    <property type="entry name" value="YidC/Oxa/ALB_C"/>
</dbReference>
<evidence type="ECO:0000256" key="5">
    <source>
        <dbReference type="ARBA" id="ARBA00023136"/>
    </source>
</evidence>
<accession>A0ABQ7H2W0</accession>
<comment type="similarity">
    <text evidence="6">Belongs to the OXA1/ALB3/YidC family.</text>
</comment>
<evidence type="ECO:0000256" key="1">
    <source>
        <dbReference type="ARBA" id="ARBA00004141"/>
    </source>
</evidence>
<evidence type="ECO:0000256" key="7">
    <source>
        <dbReference type="SAM" id="MobiDB-lite"/>
    </source>
</evidence>
<proteinExistence type="inferred from homology"/>
<comment type="similarity">
    <text evidence="2">Belongs to the OXA1/ALB3/YidC (TC 2.A.9.2) family.</text>
</comment>
<keyword evidence="5 8" id="KW-0472">Membrane</keyword>
<organism evidence="10 11">
    <name type="scientific">Dunaliella salina</name>
    <name type="common">Green alga</name>
    <name type="synonym">Protococcus salinus</name>
    <dbReference type="NCBI Taxonomy" id="3046"/>
    <lineage>
        <taxon>Eukaryota</taxon>
        <taxon>Viridiplantae</taxon>
        <taxon>Chlorophyta</taxon>
        <taxon>core chlorophytes</taxon>
        <taxon>Chlorophyceae</taxon>
        <taxon>CS clade</taxon>
        <taxon>Chlamydomonadales</taxon>
        <taxon>Dunaliellaceae</taxon>
        <taxon>Dunaliella</taxon>
    </lineage>
</organism>
<protein>
    <submittedName>
        <fullName evidence="10">60Kd inner membrane protein-domain-containing protein</fullName>
    </submittedName>
</protein>
<keyword evidence="4 8" id="KW-1133">Transmembrane helix</keyword>